<reference evidence="9" key="1">
    <citation type="submission" date="2022-11" db="EMBL/GenBank/DDBJ databases">
        <title>Corynebacterium sp. isolated from Penguins.</title>
        <authorList>
            <person name="Sedlar K."/>
            <person name="Svec P."/>
        </authorList>
    </citation>
    <scope>NUCLEOTIDE SEQUENCE</scope>
    <source>
        <strain evidence="9">P5875</strain>
    </source>
</reference>
<feature type="chain" id="PRO_5040140122" evidence="7">
    <location>
        <begin position="26"/>
        <end position="762"/>
    </location>
</feature>
<name>A0A9Q4CG69_9CORY</name>
<sequence>MQKRWMIPVSVMMVLAGSMVSPAAAEDEVPSPGVETTETTAERPSEDQSERRADSASTTQTPPKFRVVDSTTGQARAGAKFNVSFRELPGGEITDEGGFYISDSGKTLETEVWFGQGWDEEKGEATKQLILTEDLPAPGCTATETPIVLEPTSATDWRIVSGPEGVYVSEGNIVEYRSSCSPVPSVPGDGGELSYDGFSLPRFVVVDDVTGQPLAGSFWGGESCGSPSGATDVSCESLDNYRMEYPLNPDESPLIREIEHTAAPYRHMKLENRLPAPGCVLRPESVEWEVTGTDGKVVTHIEGDGVYEYDRTPDHRVWAIPMSCPNTGNKAQFGAAEPGSRYEEDEAFLGGIPAIYKTSWDTGAVLPGSIWEVDYCSRENSGEDFDCEEGYEIEFETDGSGITRDILLRGDSAVDPTTGEPIKKFSVREIVAPVGYGLNPATYEFTPDKDGVWGVRAVDSSGAPFPYGDQFVYELGPGDRRNSIAIADARAGVSVKKFVESLPEGDGQKGSDPVHVAGDAVEVRYRVSVPDLSGESLTMLELVDSNIDFTVDDTVVQTADKDTAVIDEPLTCTVDKAASGQASYLDGAEFTVDGSRFTEDGVNKAKFEFPAELTVAPGQVVNCVSVIERLGNYHADMAALTSHGKFTNVLMEARDPLFVIRQGSTDGALLSGGALLGAALGSSLLGSSGSSAPGSSGPAADSPVSPEAAPAPAAPSTDQAPEGGEKSGLLAQTGADVAGFLAAGLLALVIGALLVFMRRRRS</sequence>
<feature type="domain" description="Gram-positive cocci surface proteins LPxTG" evidence="8">
    <location>
        <begin position="732"/>
        <end position="761"/>
    </location>
</feature>
<feature type="compositionally biased region" description="Basic and acidic residues" evidence="5">
    <location>
        <begin position="40"/>
        <end position="54"/>
    </location>
</feature>
<accession>A0A9Q4CG69</accession>
<evidence type="ECO:0000256" key="3">
    <source>
        <dbReference type="ARBA" id="ARBA00022729"/>
    </source>
</evidence>
<dbReference type="RefSeq" id="WP_267169750.1">
    <property type="nucleotide sequence ID" value="NZ_JAPMKX010000005.1"/>
</dbReference>
<protein>
    <submittedName>
        <fullName evidence="9">LPXTG cell wall anchor domain-containing protein</fullName>
    </submittedName>
</protein>
<feature type="region of interest" description="Disordered" evidence="5">
    <location>
        <begin position="690"/>
        <end position="727"/>
    </location>
</feature>
<gene>
    <name evidence="9" type="ORF">OS123_10875</name>
</gene>
<evidence type="ECO:0000256" key="1">
    <source>
        <dbReference type="ARBA" id="ARBA00022512"/>
    </source>
</evidence>
<feature type="compositionally biased region" description="Low complexity" evidence="5">
    <location>
        <begin position="690"/>
        <end position="721"/>
    </location>
</feature>
<evidence type="ECO:0000259" key="8">
    <source>
        <dbReference type="Pfam" id="PF00746"/>
    </source>
</evidence>
<proteinExistence type="predicted"/>
<dbReference type="Proteomes" id="UP001070238">
    <property type="component" value="Unassembled WGS sequence"/>
</dbReference>
<keyword evidence="3 7" id="KW-0732">Signal</keyword>
<keyword evidence="1" id="KW-0134">Cell wall</keyword>
<keyword evidence="6" id="KW-1133">Transmembrane helix</keyword>
<comment type="caution">
    <text evidence="9">The sequence shown here is derived from an EMBL/GenBank/DDBJ whole genome shotgun (WGS) entry which is preliminary data.</text>
</comment>
<keyword evidence="4" id="KW-0572">Peptidoglycan-anchor</keyword>
<dbReference type="Pfam" id="PF00746">
    <property type="entry name" value="Gram_pos_anchor"/>
    <property type="match status" value="1"/>
</dbReference>
<evidence type="ECO:0000313" key="9">
    <source>
        <dbReference type="EMBL" id="MCX7539037.1"/>
    </source>
</evidence>
<feature type="transmembrane region" description="Helical" evidence="6">
    <location>
        <begin position="737"/>
        <end position="757"/>
    </location>
</feature>
<evidence type="ECO:0000256" key="7">
    <source>
        <dbReference type="SAM" id="SignalP"/>
    </source>
</evidence>
<evidence type="ECO:0000256" key="4">
    <source>
        <dbReference type="ARBA" id="ARBA00023088"/>
    </source>
</evidence>
<keyword evidence="2" id="KW-0964">Secreted</keyword>
<organism evidence="9 10">
    <name type="scientific">Corynebacterium antarcticum</name>
    <dbReference type="NCBI Taxonomy" id="2800405"/>
    <lineage>
        <taxon>Bacteria</taxon>
        <taxon>Bacillati</taxon>
        <taxon>Actinomycetota</taxon>
        <taxon>Actinomycetes</taxon>
        <taxon>Mycobacteriales</taxon>
        <taxon>Corynebacteriaceae</taxon>
        <taxon>Corynebacterium</taxon>
    </lineage>
</organism>
<feature type="region of interest" description="Disordered" evidence="5">
    <location>
        <begin position="23"/>
        <end position="69"/>
    </location>
</feature>
<evidence type="ECO:0000313" key="10">
    <source>
        <dbReference type="Proteomes" id="UP001070238"/>
    </source>
</evidence>
<keyword evidence="6" id="KW-0472">Membrane</keyword>
<dbReference type="AlphaFoldDB" id="A0A9Q4CG69"/>
<dbReference type="InterPro" id="IPR019931">
    <property type="entry name" value="LPXTG_anchor"/>
</dbReference>
<evidence type="ECO:0000256" key="5">
    <source>
        <dbReference type="SAM" id="MobiDB-lite"/>
    </source>
</evidence>
<feature type="signal peptide" evidence="7">
    <location>
        <begin position="1"/>
        <end position="25"/>
    </location>
</feature>
<evidence type="ECO:0000256" key="2">
    <source>
        <dbReference type="ARBA" id="ARBA00022525"/>
    </source>
</evidence>
<keyword evidence="6" id="KW-0812">Transmembrane</keyword>
<evidence type="ECO:0000256" key="6">
    <source>
        <dbReference type="SAM" id="Phobius"/>
    </source>
</evidence>
<dbReference type="NCBIfam" id="TIGR01167">
    <property type="entry name" value="LPXTG_anchor"/>
    <property type="match status" value="1"/>
</dbReference>
<dbReference type="EMBL" id="JAPMKX010000005">
    <property type="protein sequence ID" value="MCX7539037.1"/>
    <property type="molecule type" value="Genomic_DNA"/>
</dbReference>